<dbReference type="InterPro" id="IPR013325">
    <property type="entry name" value="RNA_pol_sigma_r2"/>
</dbReference>
<dbReference type="GO" id="GO:0006352">
    <property type="term" value="P:DNA-templated transcription initiation"/>
    <property type="evidence" value="ECO:0007669"/>
    <property type="project" value="InterPro"/>
</dbReference>
<evidence type="ECO:0000256" key="3">
    <source>
        <dbReference type="ARBA" id="ARBA00023082"/>
    </source>
</evidence>
<dbReference type="Pfam" id="PF20239">
    <property type="entry name" value="DUF6596"/>
    <property type="match status" value="1"/>
</dbReference>
<keyword evidence="3" id="KW-0731">Sigma factor</keyword>
<name>A0A849A5S3_9ACTN</name>
<dbReference type="Proteomes" id="UP000562984">
    <property type="component" value="Unassembled WGS sequence"/>
</dbReference>
<keyword evidence="4" id="KW-0804">Transcription</keyword>
<keyword evidence="2" id="KW-0805">Transcription regulation</keyword>
<evidence type="ECO:0000259" key="7">
    <source>
        <dbReference type="Pfam" id="PF08281"/>
    </source>
</evidence>
<evidence type="ECO:0000313" key="10">
    <source>
        <dbReference type="Proteomes" id="UP000562984"/>
    </source>
</evidence>
<feature type="compositionally biased region" description="Low complexity" evidence="5">
    <location>
        <begin position="85"/>
        <end position="94"/>
    </location>
</feature>
<dbReference type="NCBIfam" id="TIGR02937">
    <property type="entry name" value="sigma70-ECF"/>
    <property type="match status" value="1"/>
</dbReference>
<evidence type="ECO:0000256" key="1">
    <source>
        <dbReference type="ARBA" id="ARBA00010641"/>
    </source>
</evidence>
<dbReference type="GO" id="GO:0003677">
    <property type="term" value="F:DNA binding"/>
    <property type="evidence" value="ECO:0007669"/>
    <property type="project" value="InterPro"/>
</dbReference>
<feature type="region of interest" description="Disordered" evidence="5">
    <location>
        <begin position="81"/>
        <end position="113"/>
    </location>
</feature>
<dbReference type="Pfam" id="PF08281">
    <property type="entry name" value="Sigma70_r4_2"/>
    <property type="match status" value="1"/>
</dbReference>
<dbReference type="InterPro" id="IPR036388">
    <property type="entry name" value="WH-like_DNA-bd_sf"/>
</dbReference>
<dbReference type="InterPro" id="IPR013324">
    <property type="entry name" value="RNA_pol_sigma_r3/r4-like"/>
</dbReference>
<dbReference type="PANTHER" id="PTHR47756:SF2">
    <property type="entry name" value="BLL6612 PROTEIN"/>
    <property type="match status" value="1"/>
</dbReference>
<evidence type="ECO:0000259" key="6">
    <source>
        <dbReference type="Pfam" id="PF04542"/>
    </source>
</evidence>
<dbReference type="Gene3D" id="1.10.1740.10">
    <property type="match status" value="1"/>
</dbReference>
<dbReference type="SUPFAM" id="SSF88946">
    <property type="entry name" value="Sigma2 domain of RNA polymerase sigma factors"/>
    <property type="match status" value="1"/>
</dbReference>
<dbReference type="InterPro" id="IPR014284">
    <property type="entry name" value="RNA_pol_sigma-70_dom"/>
</dbReference>
<comment type="similarity">
    <text evidence="1">Belongs to the sigma-70 factor family. ECF subfamily.</text>
</comment>
<dbReference type="InterPro" id="IPR046531">
    <property type="entry name" value="DUF6596"/>
</dbReference>
<feature type="domain" description="DUF6596" evidence="8">
    <location>
        <begin position="199"/>
        <end position="307"/>
    </location>
</feature>
<dbReference type="InterPro" id="IPR013249">
    <property type="entry name" value="RNA_pol_sigma70_r4_t2"/>
</dbReference>
<evidence type="ECO:0000256" key="2">
    <source>
        <dbReference type="ARBA" id="ARBA00023015"/>
    </source>
</evidence>
<feature type="domain" description="RNA polymerase sigma-70 region 2" evidence="6">
    <location>
        <begin position="13"/>
        <end position="77"/>
    </location>
</feature>
<keyword evidence="10" id="KW-1185">Reference proteome</keyword>
<reference evidence="9 10" key="1">
    <citation type="submission" date="2020-05" db="EMBL/GenBank/DDBJ databases">
        <title>Nakamurella sp. DB0629 isolated from air conditioner.</title>
        <authorList>
            <person name="Kim D.H."/>
            <person name="Kim D.-U."/>
        </authorList>
    </citation>
    <scope>NUCLEOTIDE SEQUENCE [LARGE SCALE GENOMIC DNA]</scope>
    <source>
        <strain evidence="9 10">DB0629</strain>
    </source>
</reference>
<dbReference type="AlphaFoldDB" id="A0A849A5S3"/>
<dbReference type="InterPro" id="IPR007627">
    <property type="entry name" value="RNA_pol_sigma70_r2"/>
</dbReference>
<feature type="domain" description="RNA polymerase sigma factor 70 region 4 type 2" evidence="7">
    <location>
        <begin position="127"/>
        <end position="178"/>
    </location>
</feature>
<proteinExistence type="inferred from homology"/>
<evidence type="ECO:0000313" key="9">
    <source>
        <dbReference type="EMBL" id="NNG35875.1"/>
    </source>
</evidence>
<dbReference type="EMBL" id="JABEND010000004">
    <property type="protein sequence ID" value="NNG35875.1"/>
    <property type="molecule type" value="Genomic_DNA"/>
</dbReference>
<protein>
    <submittedName>
        <fullName evidence="9">Sigma-70 family RNA polymerase sigma factor</fullName>
    </submittedName>
</protein>
<gene>
    <name evidence="9" type="ORF">HKD39_09160</name>
</gene>
<organism evidence="9 10">
    <name type="scientific">Nakamurella aerolata</name>
    <dbReference type="NCBI Taxonomy" id="1656892"/>
    <lineage>
        <taxon>Bacteria</taxon>
        <taxon>Bacillati</taxon>
        <taxon>Actinomycetota</taxon>
        <taxon>Actinomycetes</taxon>
        <taxon>Nakamurellales</taxon>
        <taxon>Nakamurellaceae</taxon>
        <taxon>Nakamurella</taxon>
    </lineage>
</organism>
<dbReference type="Pfam" id="PF04542">
    <property type="entry name" value="Sigma70_r2"/>
    <property type="match status" value="1"/>
</dbReference>
<sequence length="439" mass="47053">MSADQRAVAQAWREHAGTVVGALIRRFGYSPSCEDAVSEAFAAASAQWPSGGHPDDPRAWLIRVAERRMIDLLRSERARDRRQATHAAAAGVAAGTPNAEPGAAGPADQRHGLAGLSADTDDTLELLLRCCADELSRTSQVALTLRVVAGLSTEQIAAAFAVPESTMAQRISRAKTQLRHTRDGAAPFALPEPTQLAGRLDSVRDVLHVIYQAGYLTDGARHRQPPQAQHVDLAGQAIDLARQLHLLTRRMPTEAAESAGLLALLLLTEARRAARLDPGGDLIDLEHQDRSRWNTEQITEGNRLLQAGLRSGPVGRFQLQAAIAACHDQAPTADATDWAQILTLYRMLYRLAPHGVVALNLAVAVAMTSGPEPALRLVDALESDGALRHSHRIAAVRGHLLERAGRPVEAKKAFLAAAAATRSVVEQRYLNAKAAAQIG</sequence>
<evidence type="ECO:0000256" key="5">
    <source>
        <dbReference type="SAM" id="MobiDB-lite"/>
    </source>
</evidence>
<comment type="caution">
    <text evidence="9">The sequence shown here is derived from an EMBL/GenBank/DDBJ whole genome shotgun (WGS) entry which is preliminary data.</text>
</comment>
<dbReference type="PANTHER" id="PTHR47756">
    <property type="entry name" value="BLL6612 PROTEIN-RELATED"/>
    <property type="match status" value="1"/>
</dbReference>
<dbReference type="SUPFAM" id="SSF88659">
    <property type="entry name" value="Sigma3 and sigma4 domains of RNA polymerase sigma factors"/>
    <property type="match status" value="1"/>
</dbReference>
<dbReference type="Gene3D" id="1.10.10.10">
    <property type="entry name" value="Winged helix-like DNA-binding domain superfamily/Winged helix DNA-binding domain"/>
    <property type="match status" value="1"/>
</dbReference>
<dbReference type="GO" id="GO:0016987">
    <property type="term" value="F:sigma factor activity"/>
    <property type="evidence" value="ECO:0007669"/>
    <property type="project" value="UniProtKB-KW"/>
</dbReference>
<evidence type="ECO:0000259" key="8">
    <source>
        <dbReference type="Pfam" id="PF20239"/>
    </source>
</evidence>
<evidence type="ECO:0000256" key="4">
    <source>
        <dbReference type="ARBA" id="ARBA00023163"/>
    </source>
</evidence>
<accession>A0A849A5S3</accession>